<evidence type="ECO:0000256" key="6">
    <source>
        <dbReference type="ARBA" id="ARBA00022840"/>
    </source>
</evidence>
<dbReference type="Gene3D" id="3.40.50.300">
    <property type="entry name" value="P-loop containing nucleotide triphosphate hydrolases"/>
    <property type="match status" value="1"/>
</dbReference>
<dbReference type="CDD" id="cd07346">
    <property type="entry name" value="ABC_6TM_exporters"/>
    <property type="match status" value="1"/>
</dbReference>
<keyword evidence="5" id="KW-0547">Nucleotide-binding</keyword>
<dbReference type="GO" id="GO:0005524">
    <property type="term" value="F:ATP binding"/>
    <property type="evidence" value="ECO:0007669"/>
    <property type="project" value="UniProtKB-KW"/>
</dbReference>
<evidence type="ECO:0000256" key="7">
    <source>
        <dbReference type="ARBA" id="ARBA00022989"/>
    </source>
</evidence>
<proteinExistence type="predicted"/>
<evidence type="ECO:0000256" key="1">
    <source>
        <dbReference type="ARBA" id="ARBA00004651"/>
    </source>
</evidence>
<feature type="domain" description="ABC transporter" evidence="10">
    <location>
        <begin position="330"/>
        <end position="563"/>
    </location>
</feature>
<dbReference type="Gene3D" id="1.20.1560.10">
    <property type="entry name" value="ABC transporter type 1, transmembrane domain"/>
    <property type="match status" value="1"/>
</dbReference>
<dbReference type="InterPro" id="IPR017871">
    <property type="entry name" value="ABC_transporter-like_CS"/>
</dbReference>
<keyword evidence="2" id="KW-0813">Transport</keyword>
<dbReference type="InterPro" id="IPR027417">
    <property type="entry name" value="P-loop_NTPase"/>
</dbReference>
<evidence type="ECO:0000256" key="8">
    <source>
        <dbReference type="ARBA" id="ARBA00023136"/>
    </source>
</evidence>
<dbReference type="EMBL" id="LJVE01000001">
    <property type="protein sequence ID" value="KPL16006.1"/>
    <property type="molecule type" value="Genomic_DNA"/>
</dbReference>
<evidence type="ECO:0000256" key="2">
    <source>
        <dbReference type="ARBA" id="ARBA00022448"/>
    </source>
</evidence>
<keyword evidence="8 9" id="KW-0472">Membrane</keyword>
<dbReference type="Pfam" id="PF00005">
    <property type="entry name" value="ABC_tran"/>
    <property type="match status" value="1"/>
</dbReference>
<feature type="domain" description="ABC transmembrane type-1" evidence="11">
    <location>
        <begin position="16"/>
        <end position="298"/>
    </location>
</feature>
<dbReference type="PROSITE" id="PS00211">
    <property type="entry name" value="ABC_TRANSPORTER_1"/>
    <property type="match status" value="1"/>
</dbReference>
<evidence type="ECO:0000259" key="10">
    <source>
        <dbReference type="PROSITE" id="PS50893"/>
    </source>
</evidence>
<dbReference type="SMART" id="SM00382">
    <property type="entry name" value="AAA"/>
    <property type="match status" value="1"/>
</dbReference>
<dbReference type="InterPro" id="IPR036640">
    <property type="entry name" value="ABC1_TM_sf"/>
</dbReference>
<name>A0A0S8K1Z9_UNCW3</name>
<reference evidence="12 13" key="1">
    <citation type="journal article" date="2015" name="Microbiome">
        <title>Genomic resolution of linkages in carbon, nitrogen, and sulfur cycling among widespread estuary sediment bacteria.</title>
        <authorList>
            <person name="Baker B.J."/>
            <person name="Lazar C.S."/>
            <person name="Teske A.P."/>
            <person name="Dick G.J."/>
        </authorList>
    </citation>
    <scope>NUCLEOTIDE SEQUENCE [LARGE SCALE GENOMIC DNA]</scope>
    <source>
        <strain evidence="12">SM1_77</strain>
    </source>
</reference>
<comment type="caution">
    <text evidence="12">The sequence shown here is derived from an EMBL/GenBank/DDBJ whole genome shotgun (WGS) entry which is preliminary data.</text>
</comment>
<keyword evidence="3" id="KW-1003">Cell membrane</keyword>
<comment type="subcellular location">
    <subcellularLocation>
        <location evidence="1">Cell membrane</location>
        <topology evidence="1">Multi-pass membrane protein</topology>
    </subcellularLocation>
</comment>
<dbReference type="GO" id="GO:0015421">
    <property type="term" value="F:ABC-type oligopeptide transporter activity"/>
    <property type="evidence" value="ECO:0007669"/>
    <property type="project" value="TreeGrafter"/>
</dbReference>
<dbReference type="InterPro" id="IPR039421">
    <property type="entry name" value="Type_1_exporter"/>
</dbReference>
<evidence type="ECO:0000256" key="4">
    <source>
        <dbReference type="ARBA" id="ARBA00022692"/>
    </source>
</evidence>
<feature type="transmembrane region" description="Helical" evidence="9">
    <location>
        <begin position="275"/>
        <end position="295"/>
    </location>
</feature>
<dbReference type="GO" id="GO:0005886">
    <property type="term" value="C:plasma membrane"/>
    <property type="evidence" value="ECO:0007669"/>
    <property type="project" value="UniProtKB-SubCell"/>
</dbReference>
<feature type="transmembrane region" description="Helical" evidence="9">
    <location>
        <begin position="12"/>
        <end position="35"/>
    </location>
</feature>
<feature type="transmembrane region" description="Helical" evidence="9">
    <location>
        <begin position="55"/>
        <end position="76"/>
    </location>
</feature>
<dbReference type="FunFam" id="3.40.50.300:FF:000221">
    <property type="entry name" value="Multidrug ABC transporter ATP-binding protein"/>
    <property type="match status" value="1"/>
</dbReference>
<feature type="transmembrane region" description="Helical" evidence="9">
    <location>
        <begin position="154"/>
        <end position="171"/>
    </location>
</feature>
<dbReference type="AlphaFoldDB" id="A0A0S8K1Z9"/>
<evidence type="ECO:0000256" key="3">
    <source>
        <dbReference type="ARBA" id="ARBA00022475"/>
    </source>
</evidence>
<evidence type="ECO:0000313" key="13">
    <source>
        <dbReference type="Proteomes" id="UP000050975"/>
    </source>
</evidence>
<dbReference type="InterPro" id="IPR003439">
    <property type="entry name" value="ABC_transporter-like_ATP-bd"/>
</dbReference>
<dbReference type="PROSITE" id="PS50929">
    <property type="entry name" value="ABC_TM1F"/>
    <property type="match status" value="1"/>
</dbReference>
<evidence type="ECO:0000256" key="9">
    <source>
        <dbReference type="SAM" id="Phobius"/>
    </source>
</evidence>
<dbReference type="PANTHER" id="PTHR43394:SF1">
    <property type="entry name" value="ATP-BINDING CASSETTE SUB-FAMILY B MEMBER 10, MITOCHONDRIAL"/>
    <property type="match status" value="1"/>
</dbReference>
<sequence length="574" mass="64945">MRALICFWKNRIPWLIFLIGFTILTTVIMMIFPFILKDMIDGIKIQFAREDLLTYVFILGGIGVLRALFSTLLPYCRGRTNEQFLLTERTNIFSKILRKGHSFTNTYPAGDILQRLDHDLNELCWFTCSGIFRPIQGIVMIAIALFFLIKINPLLTLISMLPMSLATFGWMKIGPVMYKYYYAWREMISKANNHLQSSFSGIRLIKSYTIEEKTHDRFNDILKKRIGTAVKVIKVEALVNTLFISIEEIGIILILLFGGMFIIKGYLTIGEFVAFNAYILMLLDPMIRIGNFFVAKKRAQVQHERTEEIKNALPDVLDTGTSGGISDDTISLKNVSFQYSKDSALVLENINVKIPFGKKIGFAGTVGSGKTTLVKLLMRIADPTKGSIEIGKTNIKDIPLSELRSLFGYIPQEPILFSDTICNNVICGRTFNDKRINDSIKFAQLDDFVKNAPEGMNELIGERGLKLSGGEKQRLAIARALLAQPKMLILDDATSNLDAETEKELVTQLSKTTATTMVIISHRLSILSICDHIYILDRGRVVEEGSHNGLLKKRGLYWQLYKYQITMLANEPIQ</sequence>
<evidence type="ECO:0008006" key="14">
    <source>
        <dbReference type="Google" id="ProtNLM"/>
    </source>
</evidence>
<dbReference type="Proteomes" id="UP000050975">
    <property type="component" value="Unassembled WGS sequence"/>
</dbReference>
<keyword evidence="6" id="KW-0067">ATP-binding</keyword>
<dbReference type="PANTHER" id="PTHR43394">
    <property type="entry name" value="ATP-DEPENDENT PERMEASE MDL1, MITOCHONDRIAL"/>
    <property type="match status" value="1"/>
</dbReference>
<feature type="transmembrane region" description="Helical" evidence="9">
    <location>
        <begin position="123"/>
        <end position="148"/>
    </location>
</feature>
<dbReference type="InterPro" id="IPR003593">
    <property type="entry name" value="AAA+_ATPase"/>
</dbReference>
<keyword evidence="4 9" id="KW-0812">Transmembrane</keyword>
<dbReference type="SUPFAM" id="SSF90123">
    <property type="entry name" value="ABC transporter transmembrane region"/>
    <property type="match status" value="1"/>
</dbReference>
<feature type="transmembrane region" description="Helical" evidence="9">
    <location>
        <begin position="249"/>
        <end position="269"/>
    </location>
</feature>
<protein>
    <recommendedName>
        <fullName evidence="14">ABC transporter ATP-binding protein</fullName>
    </recommendedName>
</protein>
<evidence type="ECO:0000256" key="5">
    <source>
        <dbReference type="ARBA" id="ARBA00022741"/>
    </source>
</evidence>
<organism evidence="12 13">
    <name type="scientific">candidate division WOR_3 bacterium SM1_77</name>
    <dbReference type="NCBI Taxonomy" id="1703778"/>
    <lineage>
        <taxon>Bacteria</taxon>
        <taxon>Bacteria division WOR-3</taxon>
    </lineage>
</organism>
<dbReference type="InterPro" id="IPR011527">
    <property type="entry name" value="ABC1_TM_dom"/>
</dbReference>
<dbReference type="GO" id="GO:0016887">
    <property type="term" value="F:ATP hydrolysis activity"/>
    <property type="evidence" value="ECO:0007669"/>
    <property type="project" value="InterPro"/>
</dbReference>
<dbReference type="Pfam" id="PF00664">
    <property type="entry name" value="ABC_membrane"/>
    <property type="match status" value="1"/>
</dbReference>
<dbReference type="PROSITE" id="PS50893">
    <property type="entry name" value="ABC_TRANSPORTER_2"/>
    <property type="match status" value="1"/>
</dbReference>
<gene>
    <name evidence="12" type="ORF">AMJ74_00210</name>
</gene>
<evidence type="ECO:0000259" key="11">
    <source>
        <dbReference type="PROSITE" id="PS50929"/>
    </source>
</evidence>
<evidence type="ECO:0000313" key="12">
    <source>
        <dbReference type="EMBL" id="KPL16006.1"/>
    </source>
</evidence>
<accession>A0A0S8K1Z9</accession>
<dbReference type="SUPFAM" id="SSF52540">
    <property type="entry name" value="P-loop containing nucleoside triphosphate hydrolases"/>
    <property type="match status" value="1"/>
</dbReference>
<keyword evidence="7 9" id="KW-1133">Transmembrane helix</keyword>